<gene>
    <name evidence="3" type="ORF">ACFP3V_28070</name>
</gene>
<dbReference type="Pfam" id="PF01039">
    <property type="entry name" value="Carboxyl_trans"/>
    <property type="match status" value="1"/>
</dbReference>
<sequence length="534" mass="57144">MTVLRSALDTAAPEFAAAREQMLAQLAEVEGEHARALAGGGPKYVDRHRARGKLLARERIELLLDEDSPFLELCTLAAWGSEFPVGANLVAGIGVVEGVECLVVANDPTSRGGASNPWTLRKSFRINEIAAQNRLPIISLVESGGADLPTQKDVFIPGGRMFRDLTRASAAGVPTVALVFGNSTAGGAYIPGMSDHVVMVRERSKVFLGGPPLVRMATGEESDDESLGGAEMHARVSGLADHLAEDEYDALRIGRAVVRRLNWRKQGPGPRPAAQVRAPLYDAEDLLGMVPPDLKVPFDPREVIARIVDGSDFDEFKALYGGSLVTGWAELHGYPVGVLANARGVLFSEESQKAAQFIQLANRAHTPLLFLHNTTGYMVGRAYEQRGIIKHGAMMINAVSNSTVPHLSVLMGSSYGAGHYGMCGRAYDPRFLFSWPSARSAVMGPAQLAGVISLVTRAGAEKRGLPFDEEADAAMRAAVEAQIEAESLPLFLSGRIYDDGIIDPRDTRTVLGLCLSAAATAPVRGTDSFGVFRM</sequence>
<comment type="caution">
    <text evidence="3">The sequence shown here is derived from an EMBL/GenBank/DDBJ whole genome shotgun (WGS) entry which is preliminary data.</text>
</comment>
<dbReference type="PROSITE" id="PS50980">
    <property type="entry name" value="COA_CT_NTER"/>
    <property type="match status" value="1"/>
</dbReference>
<evidence type="ECO:0000313" key="4">
    <source>
        <dbReference type="Proteomes" id="UP001596174"/>
    </source>
</evidence>
<evidence type="ECO:0000259" key="2">
    <source>
        <dbReference type="PROSITE" id="PS50989"/>
    </source>
</evidence>
<protein>
    <submittedName>
        <fullName evidence="3">Acyl-CoA carboxylase subunit beta</fullName>
        <ecNumber evidence="3">6.-.-.-</ecNumber>
    </submittedName>
</protein>
<dbReference type="SUPFAM" id="SSF52096">
    <property type="entry name" value="ClpP/crotonase"/>
    <property type="match status" value="2"/>
</dbReference>
<dbReference type="Proteomes" id="UP001596174">
    <property type="component" value="Unassembled WGS sequence"/>
</dbReference>
<dbReference type="InterPro" id="IPR011763">
    <property type="entry name" value="COA_CT_C"/>
</dbReference>
<dbReference type="InterPro" id="IPR034733">
    <property type="entry name" value="AcCoA_carboxyl_beta"/>
</dbReference>
<dbReference type="InterPro" id="IPR011762">
    <property type="entry name" value="COA_CT_N"/>
</dbReference>
<reference evidence="4" key="1">
    <citation type="journal article" date="2019" name="Int. J. Syst. Evol. Microbiol.">
        <title>The Global Catalogue of Microorganisms (GCM) 10K type strain sequencing project: providing services to taxonomists for standard genome sequencing and annotation.</title>
        <authorList>
            <consortium name="The Broad Institute Genomics Platform"/>
            <consortium name="The Broad Institute Genome Sequencing Center for Infectious Disease"/>
            <person name="Wu L."/>
            <person name="Ma J."/>
        </authorList>
    </citation>
    <scope>NUCLEOTIDE SEQUENCE [LARGE SCALE GENOMIC DNA]</scope>
    <source>
        <strain evidence="4">JCM 4816</strain>
    </source>
</reference>
<name>A0ABW1G8Z2_9ACTN</name>
<organism evidence="3 4">
    <name type="scientific">Streptacidiphilus monticola</name>
    <dbReference type="NCBI Taxonomy" id="2161674"/>
    <lineage>
        <taxon>Bacteria</taxon>
        <taxon>Bacillati</taxon>
        <taxon>Actinomycetota</taxon>
        <taxon>Actinomycetes</taxon>
        <taxon>Kitasatosporales</taxon>
        <taxon>Streptomycetaceae</taxon>
        <taxon>Streptacidiphilus</taxon>
    </lineage>
</organism>
<dbReference type="EC" id="6.-.-.-" evidence="3"/>
<dbReference type="Gene3D" id="3.90.226.10">
    <property type="entry name" value="2-enoyl-CoA Hydratase, Chain A, domain 1"/>
    <property type="match status" value="2"/>
</dbReference>
<evidence type="ECO:0000259" key="1">
    <source>
        <dbReference type="PROSITE" id="PS50980"/>
    </source>
</evidence>
<feature type="domain" description="CoA carboxyltransferase N-terminal" evidence="1">
    <location>
        <begin position="22"/>
        <end position="273"/>
    </location>
</feature>
<evidence type="ECO:0000313" key="3">
    <source>
        <dbReference type="EMBL" id="MFC5911049.1"/>
    </source>
</evidence>
<proteinExistence type="predicted"/>
<dbReference type="PANTHER" id="PTHR22855:SF46">
    <property type="entry name" value="METHYLCROTONOYL-COA CARBOXYLASE"/>
    <property type="match status" value="1"/>
</dbReference>
<dbReference type="PROSITE" id="PS50989">
    <property type="entry name" value="COA_CT_CTER"/>
    <property type="match status" value="1"/>
</dbReference>
<dbReference type="GO" id="GO:0016874">
    <property type="term" value="F:ligase activity"/>
    <property type="evidence" value="ECO:0007669"/>
    <property type="project" value="UniProtKB-KW"/>
</dbReference>
<dbReference type="PANTHER" id="PTHR22855">
    <property type="entry name" value="ACETYL, PROPIONYL, PYRUVATE, AND GLUTACONYL CARBOXYLASE-RELATED"/>
    <property type="match status" value="1"/>
</dbReference>
<feature type="domain" description="CoA carboxyltransferase C-terminal" evidence="2">
    <location>
        <begin position="278"/>
        <end position="525"/>
    </location>
</feature>
<keyword evidence="4" id="KW-1185">Reference proteome</keyword>
<keyword evidence="3" id="KW-0436">Ligase</keyword>
<dbReference type="EMBL" id="JBHSQJ010000144">
    <property type="protein sequence ID" value="MFC5911049.1"/>
    <property type="molecule type" value="Genomic_DNA"/>
</dbReference>
<dbReference type="InterPro" id="IPR045190">
    <property type="entry name" value="MCCB/AccD1-like"/>
</dbReference>
<dbReference type="RefSeq" id="WP_380589305.1">
    <property type="nucleotide sequence ID" value="NZ_JBHSQJ010000144.1"/>
</dbReference>
<accession>A0ABW1G8Z2</accession>
<dbReference type="InterPro" id="IPR029045">
    <property type="entry name" value="ClpP/crotonase-like_dom_sf"/>
</dbReference>